<reference evidence="1" key="1">
    <citation type="submission" date="2022-05" db="EMBL/GenBank/DDBJ databases">
        <title>Chromosome-level genome of Chaenocephalus aceratus.</title>
        <authorList>
            <person name="Park H."/>
        </authorList>
    </citation>
    <scope>NUCLEOTIDE SEQUENCE</scope>
    <source>
        <strain evidence="1">KU_202001</strain>
    </source>
</reference>
<gene>
    <name evidence="1" type="ORF">KUCAC02_012370</name>
</gene>
<feature type="non-terminal residue" evidence="1">
    <location>
        <position position="55"/>
    </location>
</feature>
<dbReference type="EMBL" id="CM043791">
    <property type="protein sequence ID" value="KAI4823813.1"/>
    <property type="molecule type" value="Genomic_DNA"/>
</dbReference>
<sequence length="55" mass="5916">RPINEMKGPGPSCCTCSNVAPNHMAPRNQLTHPLIASDKAGLRGTTECDVIVEQR</sequence>
<organism evidence="1 2">
    <name type="scientific">Chaenocephalus aceratus</name>
    <name type="common">Blackfin icefish</name>
    <name type="synonym">Chaenichthys aceratus</name>
    <dbReference type="NCBI Taxonomy" id="36190"/>
    <lineage>
        <taxon>Eukaryota</taxon>
        <taxon>Metazoa</taxon>
        <taxon>Chordata</taxon>
        <taxon>Craniata</taxon>
        <taxon>Vertebrata</taxon>
        <taxon>Euteleostomi</taxon>
        <taxon>Actinopterygii</taxon>
        <taxon>Neopterygii</taxon>
        <taxon>Teleostei</taxon>
        <taxon>Neoteleostei</taxon>
        <taxon>Acanthomorphata</taxon>
        <taxon>Eupercaria</taxon>
        <taxon>Perciformes</taxon>
        <taxon>Notothenioidei</taxon>
        <taxon>Channichthyidae</taxon>
        <taxon>Chaenocephalus</taxon>
    </lineage>
</organism>
<protein>
    <submittedName>
        <fullName evidence="1">Uncharacterized protein</fullName>
    </submittedName>
</protein>
<feature type="non-terminal residue" evidence="1">
    <location>
        <position position="1"/>
    </location>
</feature>
<proteinExistence type="predicted"/>
<dbReference type="Proteomes" id="UP001057452">
    <property type="component" value="Chromosome 7"/>
</dbReference>
<accession>A0ACB9XBJ1</accession>
<evidence type="ECO:0000313" key="2">
    <source>
        <dbReference type="Proteomes" id="UP001057452"/>
    </source>
</evidence>
<comment type="caution">
    <text evidence="1">The sequence shown here is derived from an EMBL/GenBank/DDBJ whole genome shotgun (WGS) entry which is preliminary data.</text>
</comment>
<keyword evidence="2" id="KW-1185">Reference proteome</keyword>
<name>A0ACB9XBJ1_CHAAC</name>
<evidence type="ECO:0000313" key="1">
    <source>
        <dbReference type="EMBL" id="KAI4823813.1"/>
    </source>
</evidence>